<dbReference type="CDD" id="cd00565">
    <property type="entry name" value="Ubl_ThiS"/>
    <property type="match status" value="1"/>
</dbReference>
<dbReference type="OrthoDB" id="9800283at2"/>
<dbReference type="PATRIC" id="fig|930169.3.peg.224"/>
<dbReference type="InterPro" id="IPR010035">
    <property type="entry name" value="Thi_S"/>
</dbReference>
<evidence type="ECO:0000313" key="2">
    <source>
        <dbReference type="Proteomes" id="UP000006286"/>
    </source>
</evidence>
<keyword evidence="2" id="KW-1185">Reference proteome</keyword>
<dbReference type="STRING" id="930169.B5T_00229"/>
<reference evidence="1 2" key="1">
    <citation type="journal article" date="2012" name="J. Bacteriol.">
        <title>Complete genome sequence of Alcanivorax dieselolei type strain B5.</title>
        <authorList>
            <person name="Lai Q."/>
            <person name="Li W."/>
            <person name="Shao Z."/>
        </authorList>
    </citation>
    <scope>NUCLEOTIDE SEQUENCE [LARGE SCALE GENOMIC DNA]</scope>
    <source>
        <strain evidence="2">DSM 16502 / CGMCC 1.3690 / B-5</strain>
    </source>
</reference>
<evidence type="ECO:0000313" key="1">
    <source>
        <dbReference type="EMBL" id="AFT68516.1"/>
    </source>
</evidence>
<dbReference type="SUPFAM" id="SSF54285">
    <property type="entry name" value="MoaD/ThiS"/>
    <property type="match status" value="1"/>
</dbReference>
<dbReference type="HOGENOM" id="CLU_174611_3_0_6"/>
<dbReference type="InterPro" id="IPR003749">
    <property type="entry name" value="ThiS/MoaD-like"/>
</dbReference>
<sequence>MMTTLTVNGEPFSLSGRTVADLVQALNLSGRRLAVEVNRDIVPKSAHADHVLSDGDVVEIVHAIGGG</sequence>
<gene>
    <name evidence="1" type="ordered locus">B5T_00229</name>
</gene>
<dbReference type="InterPro" id="IPR012675">
    <property type="entry name" value="Beta-grasp_dom_sf"/>
</dbReference>
<dbReference type="Proteomes" id="UP000006286">
    <property type="component" value="Chromosome"/>
</dbReference>
<dbReference type="eggNOG" id="COG2104">
    <property type="taxonomic scope" value="Bacteria"/>
</dbReference>
<name>K0CAM1_ALCDB</name>
<dbReference type="InterPro" id="IPR016155">
    <property type="entry name" value="Mopterin_synth/thiamin_S_b"/>
</dbReference>
<dbReference type="PANTHER" id="PTHR34472:SF1">
    <property type="entry name" value="SULFUR CARRIER PROTEIN THIS"/>
    <property type="match status" value="1"/>
</dbReference>
<dbReference type="Gene3D" id="3.10.20.30">
    <property type="match status" value="1"/>
</dbReference>
<organism evidence="1 2">
    <name type="scientific">Alcanivorax dieselolei (strain DSM 16502 / CGMCC 1.3690 / MCCC 1A00001 / B-5)</name>
    <name type="common">Alloalcanivorax dieselolei</name>
    <dbReference type="NCBI Taxonomy" id="930169"/>
    <lineage>
        <taxon>Bacteria</taxon>
        <taxon>Pseudomonadati</taxon>
        <taxon>Pseudomonadota</taxon>
        <taxon>Gammaproteobacteria</taxon>
        <taxon>Oceanospirillales</taxon>
        <taxon>Alcanivoracaceae</taxon>
        <taxon>Alloalcanivorax</taxon>
    </lineage>
</organism>
<dbReference type="Pfam" id="PF02597">
    <property type="entry name" value="ThiS"/>
    <property type="match status" value="1"/>
</dbReference>
<dbReference type="PANTHER" id="PTHR34472">
    <property type="entry name" value="SULFUR CARRIER PROTEIN THIS"/>
    <property type="match status" value="1"/>
</dbReference>
<dbReference type="KEGG" id="adi:B5T_00229"/>
<protein>
    <submittedName>
        <fullName evidence="1">Thiamine biosynthesis protein ThiS</fullName>
    </submittedName>
</protein>
<accession>K0CAM1</accession>
<proteinExistence type="predicted"/>
<dbReference type="AlphaFoldDB" id="K0CAM1"/>
<dbReference type="NCBIfam" id="TIGR01683">
    <property type="entry name" value="thiS"/>
    <property type="match status" value="1"/>
</dbReference>
<dbReference type="EMBL" id="CP003466">
    <property type="protein sequence ID" value="AFT68516.1"/>
    <property type="molecule type" value="Genomic_DNA"/>
</dbReference>
<dbReference type="RefSeq" id="WP_014992597.1">
    <property type="nucleotide sequence ID" value="NC_018691.1"/>
</dbReference>